<reference evidence="3" key="1">
    <citation type="journal article" date="2019" name="Int. J. Syst. Evol. Microbiol.">
        <title>The Global Catalogue of Microorganisms (GCM) 10K type strain sequencing project: providing services to taxonomists for standard genome sequencing and annotation.</title>
        <authorList>
            <consortium name="The Broad Institute Genomics Platform"/>
            <consortium name="The Broad Institute Genome Sequencing Center for Infectious Disease"/>
            <person name="Wu L."/>
            <person name="Ma J."/>
        </authorList>
    </citation>
    <scope>NUCLEOTIDE SEQUENCE [LARGE SCALE GENOMIC DNA]</scope>
    <source>
        <strain evidence="3">KCTC 42501</strain>
    </source>
</reference>
<comment type="caution">
    <text evidence="2">The sequence shown here is derived from an EMBL/GenBank/DDBJ whole genome shotgun (WGS) entry which is preliminary data.</text>
</comment>
<keyword evidence="1" id="KW-1133">Transmembrane helix</keyword>
<organism evidence="2 3">
    <name type="scientific">Hydrogenophaga luteola</name>
    <dbReference type="NCBI Taxonomy" id="1591122"/>
    <lineage>
        <taxon>Bacteria</taxon>
        <taxon>Pseudomonadati</taxon>
        <taxon>Pseudomonadota</taxon>
        <taxon>Betaproteobacteria</taxon>
        <taxon>Burkholderiales</taxon>
        <taxon>Comamonadaceae</taxon>
        <taxon>Hydrogenophaga</taxon>
    </lineage>
</organism>
<dbReference type="RefSeq" id="WP_382170292.1">
    <property type="nucleotide sequence ID" value="NZ_JBHRXX010000001.1"/>
</dbReference>
<dbReference type="EMBL" id="JBHRXX010000001">
    <property type="protein sequence ID" value="MFC3682383.1"/>
    <property type="molecule type" value="Genomic_DNA"/>
</dbReference>
<keyword evidence="1" id="KW-0812">Transmembrane</keyword>
<keyword evidence="3" id="KW-1185">Reference proteome</keyword>
<protein>
    <submittedName>
        <fullName evidence="2">Uncharacterized protein</fullName>
    </submittedName>
</protein>
<evidence type="ECO:0000313" key="2">
    <source>
        <dbReference type="EMBL" id="MFC3682383.1"/>
    </source>
</evidence>
<name>A0ABV7VXX7_9BURK</name>
<keyword evidence="1" id="KW-0472">Membrane</keyword>
<proteinExistence type="predicted"/>
<sequence>MPALVTQRKATDEELECLANMLRDAPTSYQRFKQGVENAVVLWAVTSLCFVVIWSVIAWVAGKVADVHWGLSSPVGVWAVIVVIPLCGIYAAIYSVRWVRAWKDYRPLIQADLSAGTVLEERYAFTAAKRFQEPEHGGLIYFLNTVQGKVFTMFDAESQDLGIYEQDPLTSSFRPMSELVLVRSPHTGFVISKTFSGAPLELDPALELEADPKDWPEFEAYCHIAWADLESRLGSRGTTPFGGAAPS</sequence>
<feature type="transmembrane region" description="Helical" evidence="1">
    <location>
        <begin position="40"/>
        <end position="61"/>
    </location>
</feature>
<evidence type="ECO:0000256" key="1">
    <source>
        <dbReference type="SAM" id="Phobius"/>
    </source>
</evidence>
<dbReference type="Proteomes" id="UP001595729">
    <property type="component" value="Unassembled WGS sequence"/>
</dbReference>
<evidence type="ECO:0000313" key="3">
    <source>
        <dbReference type="Proteomes" id="UP001595729"/>
    </source>
</evidence>
<feature type="transmembrane region" description="Helical" evidence="1">
    <location>
        <begin position="76"/>
        <end position="96"/>
    </location>
</feature>
<accession>A0ABV7VXX7</accession>
<gene>
    <name evidence="2" type="ORF">ACFOPI_02185</name>
</gene>